<reference evidence="2" key="2">
    <citation type="submission" date="2025-08" db="UniProtKB">
        <authorList>
            <consortium name="Ensembl"/>
        </authorList>
    </citation>
    <scope>IDENTIFICATION</scope>
</reference>
<reference evidence="2" key="3">
    <citation type="submission" date="2025-09" db="UniProtKB">
        <authorList>
            <consortium name="Ensembl"/>
        </authorList>
    </citation>
    <scope>IDENTIFICATION</scope>
</reference>
<evidence type="ECO:0000313" key="3">
    <source>
        <dbReference type="Proteomes" id="UP000314987"/>
    </source>
</evidence>
<dbReference type="GO" id="GO:0006355">
    <property type="term" value="P:regulation of DNA-templated transcription"/>
    <property type="evidence" value="ECO:0007669"/>
    <property type="project" value="InterPro"/>
</dbReference>
<evidence type="ECO:0000313" key="2">
    <source>
        <dbReference type="Ensembl" id="ENSVURP00010004413.1"/>
    </source>
</evidence>
<sequence length="91" mass="10294">MLENYRNLVFLGLTVWKPDVISHLEEGEAPWIQDREVPKTISPGESLKIRQMGIFMSYTLAGLLWEISFLEFSLEVSISGAELSSDSKSCQ</sequence>
<reference evidence="3" key="1">
    <citation type="submission" date="2018-12" db="EMBL/GenBank/DDBJ databases">
        <authorList>
            <person name="Yazar S."/>
        </authorList>
    </citation>
    <scope>NUCLEOTIDE SEQUENCE [LARGE SCALE GENOMIC DNA]</scope>
</reference>
<dbReference type="PROSITE" id="PS50805">
    <property type="entry name" value="KRAB"/>
    <property type="match status" value="1"/>
</dbReference>
<name>A0A4X2JXK9_VOMUR</name>
<dbReference type="GeneTree" id="ENSGT00990000206666"/>
<dbReference type="STRING" id="29139.ENSVURP00010004413"/>
<accession>A0A4X2JXK9</accession>
<dbReference type="InterPro" id="IPR001909">
    <property type="entry name" value="KRAB"/>
</dbReference>
<dbReference type="InterPro" id="IPR036051">
    <property type="entry name" value="KRAB_dom_sf"/>
</dbReference>
<dbReference type="Ensembl" id="ENSVURT00010005016.1">
    <property type="protein sequence ID" value="ENSVURP00010004413.1"/>
    <property type="gene ID" value="ENSVURG00010003515.1"/>
</dbReference>
<feature type="domain" description="KRAB" evidence="1">
    <location>
        <begin position="1"/>
        <end position="43"/>
    </location>
</feature>
<dbReference type="AlphaFoldDB" id="A0A4X2JXK9"/>
<organism evidence="2 3">
    <name type="scientific">Vombatus ursinus</name>
    <name type="common">Common wombat</name>
    <dbReference type="NCBI Taxonomy" id="29139"/>
    <lineage>
        <taxon>Eukaryota</taxon>
        <taxon>Metazoa</taxon>
        <taxon>Chordata</taxon>
        <taxon>Craniata</taxon>
        <taxon>Vertebrata</taxon>
        <taxon>Euteleostomi</taxon>
        <taxon>Mammalia</taxon>
        <taxon>Metatheria</taxon>
        <taxon>Diprotodontia</taxon>
        <taxon>Vombatidae</taxon>
        <taxon>Vombatus</taxon>
    </lineage>
</organism>
<keyword evidence="3" id="KW-1185">Reference proteome</keyword>
<dbReference type="Proteomes" id="UP000314987">
    <property type="component" value="Unassembled WGS sequence"/>
</dbReference>
<evidence type="ECO:0000259" key="1">
    <source>
        <dbReference type="PROSITE" id="PS50805"/>
    </source>
</evidence>
<protein>
    <recommendedName>
        <fullName evidence="1">KRAB domain-containing protein</fullName>
    </recommendedName>
</protein>
<dbReference type="SUPFAM" id="SSF109640">
    <property type="entry name" value="KRAB domain (Kruppel-associated box)"/>
    <property type="match status" value="1"/>
</dbReference>
<proteinExistence type="predicted"/>